<evidence type="ECO:0000313" key="1">
    <source>
        <dbReference type="EMBL" id="EDO08710.1"/>
    </source>
</evidence>
<name>A7AQ76_BABBO</name>
<reference evidence="2" key="2">
    <citation type="journal article" date="2020" name="Data Brief">
        <title>Transcriptome dataset of Babesia bovis life stages within vertebrate and invertebrate hosts.</title>
        <authorList>
            <person name="Ueti M.W."/>
            <person name="Johnson W.C."/>
            <person name="Kappmeyer L.S."/>
            <person name="Herndon D.R."/>
            <person name="Mousel M.R."/>
            <person name="Reif K.E."/>
            <person name="Taus N.S."/>
            <person name="Ifeonu O.O."/>
            <person name="Silva J.C."/>
            <person name="Suarez C.E."/>
            <person name="Brayton K.A."/>
        </authorList>
    </citation>
    <scope>NUCLEOTIDE SEQUENCE [LARGE SCALE GENOMIC DNA]</scope>
</reference>
<proteinExistence type="predicted"/>
<dbReference type="VEuPathDB" id="PiroplasmaDB:BBOV_III011580"/>
<dbReference type="AlphaFoldDB" id="A7AQ76"/>
<dbReference type="GeneID" id="5480538"/>
<evidence type="ECO:0000313" key="2">
    <source>
        <dbReference type="Proteomes" id="UP000002173"/>
    </source>
</evidence>
<organism evidence="1 2">
    <name type="scientific">Babesia bovis</name>
    <dbReference type="NCBI Taxonomy" id="5865"/>
    <lineage>
        <taxon>Eukaryota</taxon>
        <taxon>Sar</taxon>
        <taxon>Alveolata</taxon>
        <taxon>Apicomplexa</taxon>
        <taxon>Aconoidasida</taxon>
        <taxon>Piroplasmida</taxon>
        <taxon>Babesiidae</taxon>
        <taxon>Babesia</taxon>
    </lineage>
</organism>
<comment type="caution">
    <text evidence="1">The sequence shown here is derived from an EMBL/GenBank/DDBJ whole genome shotgun (WGS) entry which is preliminary data.</text>
</comment>
<dbReference type="Proteomes" id="UP000002173">
    <property type="component" value="Unassembled WGS sequence"/>
</dbReference>
<dbReference type="EMBL" id="AAXT01000001">
    <property type="protein sequence ID" value="EDO08710.1"/>
    <property type="molecule type" value="Genomic_DNA"/>
</dbReference>
<keyword evidence="2" id="KW-1185">Reference proteome</keyword>
<protein>
    <submittedName>
        <fullName evidence="1">Membrane protein, putative</fullName>
    </submittedName>
</protein>
<dbReference type="InParanoid" id="A7AQ76"/>
<accession>A7AQ76</accession>
<sequence length="441" mass="50693">MAILSKKVLICAISIIWYIAAVSGCMLDIFKPVVSPDIIMHSGTYGTNGIYRMFHSYVSMITNVYYNGNLLKNIRLMDCEPRDVFVQTFQNSSICLIVITIMLIGNNDQAVQNYFITDGSGHRKASNRLRSMHIGSKVFLNVDVVSDQLHPFVVREKINDTTNIFSWSINAGKLTEDGIPIHLLKGKSEDYYISPITNVCYDPLDRSGKMTFIISHCTNVLYEPGGESLWLTISYGIQSKALSMTIPPVIDGIFRPDYIFSTSLYFQLLWELSDISNDITIDIDISNIDNVTPDVVILANLKRGLWLYTQYAVAPIRHHTYTTVKQVTAGVQTLYVTQDNEYVTHVEIFDHVKHGWRYVLVHIRNVKPLHEKENRNYTEHKKLYLRYPNREIVAYKDINDIWLEEYMDMLYNIDTRITTCETIDSDEIIDIATNQQQLIEP</sequence>
<dbReference type="RefSeq" id="XP_001612278.1">
    <property type="nucleotide sequence ID" value="XM_001612228.1"/>
</dbReference>
<reference evidence="1 2" key="1">
    <citation type="journal article" date="2007" name="PLoS Pathog.">
        <title>Genome sequence of Babesia bovis and comparative analysis of apicomplexan hemoprotozoa.</title>
        <authorList>
            <person name="Brayton K.A."/>
            <person name="Lau A.O.T."/>
            <person name="Herndon D.R."/>
            <person name="Hannick L."/>
            <person name="Kappmeyer L.S."/>
            <person name="Berens S.J."/>
            <person name="Bidwell S.L."/>
            <person name="Brown W.C."/>
            <person name="Crabtree J."/>
            <person name="Fadrosh D."/>
            <person name="Feldblum T."/>
            <person name="Forberger H.A."/>
            <person name="Haas B.J."/>
            <person name="Howell J.M."/>
            <person name="Khouri H."/>
            <person name="Koo H."/>
            <person name="Mann D.J."/>
            <person name="Norimine J."/>
            <person name="Paulsen I.T."/>
            <person name="Radune D."/>
            <person name="Ren Q."/>
            <person name="Smith R.K. Jr."/>
            <person name="Suarez C.E."/>
            <person name="White O."/>
            <person name="Wortman J.R."/>
            <person name="Knowles D.P. Jr."/>
            <person name="McElwain T.F."/>
            <person name="Nene V.M."/>
        </authorList>
    </citation>
    <scope>NUCLEOTIDE SEQUENCE [LARGE SCALE GENOMIC DNA]</scope>
    <source>
        <strain evidence="1">T2Bo</strain>
    </source>
</reference>
<dbReference type="KEGG" id="bbo:BBOV_III011580"/>
<reference evidence="2" key="3">
    <citation type="journal article" date="2021" name="Int. J. Parasitol.">
        <title>Comparative analysis of gene expression between Babesia bovis blood stages and kinetes allowed by improved genome annotation.</title>
        <authorList>
            <person name="Ueti M.W."/>
            <person name="Johnson W.C."/>
            <person name="Kappmeyer L.S."/>
            <person name="Herndon D.R."/>
            <person name="Mousel M.R."/>
            <person name="Reif K.E."/>
            <person name="Taus N.S."/>
            <person name="Ifeonu O.O."/>
            <person name="Silva J.C."/>
            <person name="Suarez C.E."/>
            <person name="Brayton K.A."/>
        </authorList>
    </citation>
    <scope>NUCLEOTIDE SEQUENCE [LARGE SCALE GENOMIC DNA]</scope>
</reference>
<gene>
    <name evidence="1" type="ORF">BBOV_III011580</name>
</gene>
<dbReference type="PROSITE" id="PS51257">
    <property type="entry name" value="PROKAR_LIPOPROTEIN"/>
    <property type="match status" value="1"/>
</dbReference>